<gene>
    <name evidence="1" type="ORF">NQ314_010603</name>
</gene>
<evidence type="ECO:0000313" key="2">
    <source>
        <dbReference type="Proteomes" id="UP001162156"/>
    </source>
</evidence>
<dbReference type="EMBL" id="JANEYF010002947">
    <property type="protein sequence ID" value="KAJ8940793.1"/>
    <property type="molecule type" value="Genomic_DNA"/>
</dbReference>
<reference evidence="1" key="1">
    <citation type="journal article" date="2023" name="Insect Mol. Biol.">
        <title>Genome sequencing provides insights into the evolution of gene families encoding plant cell wall-degrading enzymes in longhorned beetles.</title>
        <authorList>
            <person name="Shin N.R."/>
            <person name="Okamura Y."/>
            <person name="Kirsch R."/>
            <person name="Pauchet Y."/>
        </authorList>
    </citation>
    <scope>NUCLEOTIDE SEQUENCE</scope>
    <source>
        <strain evidence="1">RBIC_L_NR</strain>
    </source>
</reference>
<keyword evidence="2" id="KW-1185">Reference proteome</keyword>
<accession>A0AAV8XQN6</accession>
<proteinExistence type="predicted"/>
<dbReference type="AlphaFoldDB" id="A0AAV8XQN6"/>
<dbReference type="Proteomes" id="UP001162156">
    <property type="component" value="Unassembled WGS sequence"/>
</dbReference>
<organism evidence="1 2">
    <name type="scientific">Rhamnusium bicolor</name>
    <dbReference type="NCBI Taxonomy" id="1586634"/>
    <lineage>
        <taxon>Eukaryota</taxon>
        <taxon>Metazoa</taxon>
        <taxon>Ecdysozoa</taxon>
        <taxon>Arthropoda</taxon>
        <taxon>Hexapoda</taxon>
        <taxon>Insecta</taxon>
        <taxon>Pterygota</taxon>
        <taxon>Neoptera</taxon>
        <taxon>Endopterygota</taxon>
        <taxon>Coleoptera</taxon>
        <taxon>Polyphaga</taxon>
        <taxon>Cucujiformia</taxon>
        <taxon>Chrysomeloidea</taxon>
        <taxon>Cerambycidae</taxon>
        <taxon>Lepturinae</taxon>
        <taxon>Rhagiini</taxon>
        <taxon>Rhamnusium</taxon>
    </lineage>
</organism>
<name>A0AAV8XQN6_9CUCU</name>
<comment type="caution">
    <text evidence="1">The sequence shown here is derived from an EMBL/GenBank/DDBJ whole genome shotgun (WGS) entry which is preliminary data.</text>
</comment>
<evidence type="ECO:0000313" key="1">
    <source>
        <dbReference type="EMBL" id="KAJ8940793.1"/>
    </source>
</evidence>
<protein>
    <submittedName>
        <fullName evidence="1">Uncharacterized protein</fullName>
    </submittedName>
</protein>
<sequence length="88" mass="9999">MILVIVKRGVKHADHCIDTSKSSTSVMMAGSAAGVMLPPYVVYRSEHLYDTWKEHGPPGCRYGRTKREWFDTRLKTGLIPYLFPSLKD</sequence>